<dbReference type="PANTHER" id="PTHR11695:SF648">
    <property type="entry name" value="ZINC-BINDING OXIDOREDUCTASE"/>
    <property type="match status" value="1"/>
</dbReference>
<dbReference type="InterPro" id="IPR036291">
    <property type="entry name" value="NAD(P)-bd_dom_sf"/>
</dbReference>
<dbReference type="Pfam" id="PF13602">
    <property type="entry name" value="ADH_zinc_N_2"/>
    <property type="match status" value="1"/>
</dbReference>
<dbReference type="PANTHER" id="PTHR11695">
    <property type="entry name" value="ALCOHOL DEHYDROGENASE RELATED"/>
    <property type="match status" value="1"/>
</dbReference>
<comment type="caution">
    <text evidence="2">The sequence shown here is derived from an EMBL/GenBank/DDBJ whole genome shotgun (WGS) entry which is preliminary data.</text>
</comment>
<dbReference type="SMART" id="SM00829">
    <property type="entry name" value="PKS_ER"/>
    <property type="match status" value="1"/>
</dbReference>
<dbReference type="Pfam" id="PF08240">
    <property type="entry name" value="ADH_N"/>
    <property type="match status" value="1"/>
</dbReference>
<evidence type="ECO:0000313" key="2">
    <source>
        <dbReference type="EMBL" id="RKF20124.1"/>
    </source>
</evidence>
<protein>
    <submittedName>
        <fullName evidence="2">NAD(P)-dependent alcohol dehydrogenase</fullName>
    </submittedName>
</protein>
<dbReference type="RefSeq" id="WP_120354128.1">
    <property type="nucleotide sequence ID" value="NZ_RAQO01000004.1"/>
</dbReference>
<accession>A0A420EHJ6</accession>
<dbReference type="InterPro" id="IPR050700">
    <property type="entry name" value="YIM1/Zinc_Alcohol_DH_Fams"/>
</dbReference>
<dbReference type="GO" id="GO:0016491">
    <property type="term" value="F:oxidoreductase activity"/>
    <property type="evidence" value="ECO:0007669"/>
    <property type="project" value="InterPro"/>
</dbReference>
<proteinExistence type="predicted"/>
<keyword evidence="3" id="KW-1185">Reference proteome</keyword>
<dbReference type="AlphaFoldDB" id="A0A420EHJ6"/>
<dbReference type="InterPro" id="IPR013154">
    <property type="entry name" value="ADH-like_N"/>
</dbReference>
<dbReference type="CDD" id="cd08267">
    <property type="entry name" value="MDR1"/>
    <property type="match status" value="1"/>
</dbReference>
<dbReference type="Gene3D" id="3.90.180.10">
    <property type="entry name" value="Medium-chain alcohol dehydrogenases, catalytic domain"/>
    <property type="match status" value="1"/>
</dbReference>
<dbReference type="OrthoDB" id="9780520at2"/>
<sequence length="331" mass="36729">MRAVVYTNYGSASELKLKNIEKPQPKADEVCIKVFAAEVTKADCELRSFKFPVKWFWVPLRLGLGLFKPKRQVLGGYFAGEIESMGDKVTRFKVGDQVFGSTQLKMGAYGEYICLPSDYTIVKKPHNIDFIQSAAVPLGGLNALHFMRKAKIKTGDTVLINGAGGSIGTFAVQIAKSMGADVTAVDSCIKEAMLRNIGADHFIDYNDKDFTKDKERYDVILDMVAQSSYTSCIGVLKPCGRYLLGNPRISDMFRSVFSSWFGDKLVIFAFAGEREQELVELKDMIEAGTIMPALDNIYGMEQIVEAHQRVESEQRLGIVVLSLDKQQAGIN</sequence>
<name>A0A420EHJ6_9ALTE</name>
<dbReference type="Gene3D" id="3.40.50.720">
    <property type="entry name" value="NAD(P)-binding Rossmann-like Domain"/>
    <property type="match status" value="1"/>
</dbReference>
<dbReference type="Proteomes" id="UP000286482">
    <property type="component" value="Unassembled WGS sequence"/>
</dbReference>
<evidence type="ECO:0000259" key="1">
    <source>
        <dbReference type="SMART" id="SM00829"/>
    </source>
</evidence>
<dbReference type="EMBL" id="RAQO01000004">
    <property type="protein sequence ID" value="RKF20124.1"/>
    <property type="molecule type" value="Genomic_DNA"/>
</dbReference>
<evidence type="ECO:0000313" key="3">
    <source>
        <dbReference type="Proteomes" id="UP000286482"/>
    </source>
</evidence>
<dbReference type="SUPFAM" id="SSF50129">
    <property type="entry name" value="GroES-like"/>
    <property type="match status" value="1"/>
</dbReference>
<feature type="domain" description="Enoyl reductase (ER)" evidence="1">
    <location>
        <begin position="10"/>
        <end position="321"/>
    </location>
</feature>
<dbReference type="InterPro" id="IPR020843">
    <property type="entry name" value="ER"/>
</dbReference>
<reference evidence="2 3" key="1">
    <citation type="submission" date="2018-09" db="EMBL/GenBank/DDBJ databases">
        <authorList>
            <person name="Wang Z."/>
        </authorList>
    </citation>
    <scope>NUCLEOTIDE SEQUENCE [LARGE SCALE GENOMIC DNA]</scope>
    <source>
        <strain evidence="2 3">ALS 81</strain>
    </source>
</reference>
<dbReference type="SUPFAM" id="SSF51735">
    <property type="entry name" value="NAD(P)-binding Rossmann-fold domains"/>
    <property type="match status" value="1"/>
</dbReference>
<dbReference type="InterPro" id="IPR011032">
    <property type="entry name" value="GroES-like_sf"/>
</dbReference>
<organism evidence="2 3">
    <name type="scientific">Alginatibacterium sediminis</name>
    <dbReference type="NCBI Taxonomy" id="2164068"/>
    <lineage>
        <taxon>Bacteria</taxon>
        <taxon>Pseudomonadati</taxon>
        <taxon>Pseudomonadota</taxon>
        <taxon>Gammaproteobacteria</taxon>
        <taxon>Alteromonadales</taxon>
        <taxon>Alteromonadaceae</taxon>
        <taxon>Alginatibacterium</taxon>
    </lineage>
</organism>
<gene>
    <name evidence="2" type="ORF">DBZ36_06665</name>
</gene>